<evidence type="ECO:0000259" key="9">
    <source>
        <dbReference type="Pfam" id="PF01488"/>
    </source>
</evidence>
<feature type="binding site" evidence="8">
    <location>
        <position position="108"/>
    </location>
    <ligand>
        <name>shikimate</name>
        <dbReference type="ChEBI" id="CHEBI:36208"/>
    </ligand>
</feature>
<dbReference type="SUPFAM" id="SSF51735">
    <property type="entry name" value="NAD(P)-binding Rossmann-fold domains"/>
    <property type="match status" value="1"/>
</dbReference>
<dbReference type="NCBIfam" id="NF001312">
    <property type="entry name" value="PRK00258.1-4"/>
    <property type="match status" value="1"/>
</dbReference>
<feature type="binding site" evidence="8">
    <location>
        <position position="261"/>
    </location>
    <ligand>
        <name>NADP(+)</name>
        <dbReference type="ChEBI" id="CHEBI:58349"/>
    </ligand>
</feature>
<feature type="binding site" evidence="8">
    <location>
        <position position="238"/>
    </location>
    <ligand>
        <name>NADP(+)</name>
        <dbReference type="ChEBI" id="CHEBI:58349"/>
    </ligand>
</feature>
<dbReference type="GO" id="GO:0005829">
    <property type="term" value="C:cytosol"/>
    <property type="evidence" value="ECO:0007669"/>
    <property type="project" value="TreeGrafter"/>
</dbReference>
<dbReference type="Gene3D" id="3.40.50.10860">
    <property type="entry name" value="Leucine Dehydrogenase, chain A, domain 1"/>
    <property type="match status" value="1"/>
</dbReference>
<evidence type="ECO:0000256" key="2">
    <source>
        <dbReference type="ARBA" id="ARBA00012962"/>
    </source>
</evidence>
<evidence type="ECO:0000313" key="12">
    <source>
        <dbReference type="EMBL" id="SDE37766.1"/>
    </source>
</evidence>
<keyword evidence="6 8" id="KW-0057">Aromatic amino acid biosynthesis</keyword>
<keyword evidence="5 8" id="KW-0560">Oxidoreductase</keyword>
<dbReference type="InterPro" id="IPR046346">
    <property type="entry name" value="Aminoacid_DH-like_N_sf"/>
</dbReference>
<dbReference type="GO" id="GO:0019632">
    <property type="term" value="P:shikimate metabolic process"/>
    <property type="evidence" value="ECO:0007669"/>
    <property type="project" value="InterPro"/>
</dbReference>
<name>A0A1G7CGF8_9PROT</name>
<feature type="binding site" evidence="8">
    <location>
        <begin position="36"/>
        <end position="38"/>
    </location>
    <ligand>
        <name>shikimate</name>
        <dbReference type="ChEBI" id="CHEBI:36208"/>
    </ligand>
</feature>
<dbReference type="GO" id="GO:0050661">
    <property type="term" value="F:NADP binding"/>
    <property type="evidence" value="ECO:0007669"/>
    <property type="project" value="InterPro"/>
</dbReference>
<gene>
    <name evidence="8" type="primary">aroE</name>
    <name evidence="12" type="ORF">SAMN05421720_10648</name>
</gene>
<keyword evidence="13" id="KW-1185">Reference proteome</keyword>
<feature type="binding site" evidence="8">
    <location>
        <begin position="149"/>
        <end position="153"/>
    </location>
    <ligand>
        <name>NADP(+)</name>
        <dbReference type="ChEBI" id="CHEBI:58349"/>
    </ligand>
</feature>
<evidence type="ECO:0000259" key="11">
    <source>
        <dbReference type="Pfam" id="PF18317"/>
    </source>
</evidence>
<feature type="active site" description="Proton acceptor" evidence="8">
    <location>
        <position position="87"/>
    </location>
</feature>
<feature type="binding site" evidence="8">
    <location>
        <position position="83"/>
    </location>
    <ligand>
        <name>shikimate</name>
        <dbReference type="ChEBI" id="CHEBI:36208"/>
    </ligand>
</feature>
<evidence type="ECO:0000256" key="5">
    <source>
        <dbReference type="ARBA" id="ARBA00023002"/>
    </source>
</evidence>
<comment type="catalytic activity">
    <reaction evidence="7 8">
        <text>shikimate + NADP(+) = 3-dehydroshikimate + NADPH + H(+)</text>
        <dbReference type="Rhea" id="RHEA:17737"/>
        <dbReference type="ChEBI" id="CHEBI:15378"/>
        <dbReference type="ChEBI" id="CHEBI:16630"/>
        <dbReference type="ChEBI" id="CHEBI:36208"/>
        <dbReference type="ChEBI" id="CHEBI:57783"/>
        <dbReference type="ChEBI" id="CHEBI:58349"/>
        <dbReference type="EC" id="1.1.1.25"/>
    </reaction>
</comment>
<comment type="function">
    <text evidence="8">Involved in the biosynthesis of the chorismate, which leads to the biosynthesis of aromatic amino acids. Catalyzes the reversible NADPH linked reduction of 3-dehydroshikimate (DHSA) to yield shikimate (SA).</text>
</comment>
<dbReference type="PANTHER" id="PTHR21089:SF1">
    <property type="entry name" value="BIFUNCTIONAL 3-DEHYDROQUINATE DEHYDRATASE_SHIKIMATE DEHYDROGENASE, CHLOROPLASTIC"/>
    <property type="match status" value="1"/>
</dbReference>
<dbReference type="UniPathway" id="UPA00053">
    <property type="reaction ID" value="UER00087"/>
</dbReference>
<evidence type="ECO:0000256" key="7">
    <source>
        <dbReference type="ARBA" id="ARBA00049442"/>
    </source>
</evidence>
<dbReference type="STRING" id="69960.SAMN05421720_10648"/>
<evidence type="ECO:0000256" key="3">
    <source>
        <dbReference type="ARBA" id="ARBA00022605"/>
    </source>
</evidence>
<dbReference type="Gene3D" id="3.40.50.720">
    <property type="entry name" value="NAD(P)-binding Rossmann-like Domain"/>
    <property type="match status" value="1"/>
</dbReference>
<feature type="binding site" evidence="8">
    <location>
        <begin position="173"/>
        <end position="178"/>
    </location>
    <ligand>
        <name>NADP(+)</name>
        <dbReference type="ChEBI" id="CHEBI:58349"/>
    </ligand>
</feature>
<evidence type="ECO:0000259" key="10">
    <source>
        <dbReference type="Pfam" id="PF08501"/>
    </source>
</evidence>
<evidence type="ECO:0000256" key="4">
    <source>
        <dbReference type="ARBA" id="ARBA00022857"/>
    </source>
</evidence>
<dbReference type="InterPro" id="IPR041121">
    <property type="entry name" value="SDH_C"/>
</dbReference>
<feature type="binding site" evidence="8">
    <location>
        <position position="240"/>
    </location>
    <ligand>
        <name>shikimate</name>
        <dbReference type="ChEBI" id="CHEBI:36208"/>
    </ligand>
</feature>
<dbReference type="EMBL" id="FNAP01000006">
    <property type="protein sequence ID" value="SDE37766.1"/>
    <property type="molecule type" value="Genomic_DNA"/>
</dbReference>
<comment type="pathway">
    <text evidence="1 8">Metabolic intermediate biosynthesis; chorismate biosynthesis; chorismate from D-erythrose 4-phosphate and phosphoenolpyruvate: step 4/7.</text>
</comment>
<dbReference type="PANTHER" id="PTHR21089">
    <property type="entry name" value="SHIKIMATE DEHYDROGENASE"/>
    <property type="match status" value="1"/>
</dbReference>
<feature type="binding site" evidence="8">
    <location>
        <position position="99"/>
    </location>
    <ligand>
        <name>NADP(+)</name>
        <dbReference type="ChEBI" id="CHEBI:58349"/>
    </ligand>
</feature>
<dbReference type="InterPro" id="IPR013708">
    <property type="entry name" value="Shikimate_DH-bd_N"/>
</dbReference>
<comment type="similarity">
    <text evidence="8">Belongs to the shikimate dehydrogenase family.</text>
</comment>
<feature type="binding site" evidence="8">
    <location>
        <position position="123"/>
    </location>
    <ligand>
        <name>shikimate</name>
        <dbReference type="ChEBI" id="CHEBI:36208"/>
    </ligand>
</feature>
<dbReference type="AlphaFoldDB" id="A0A1G7CGF8"/>
<proteinExistence type="inferred from homology"/>
<protein>
    <recommendedName>
        <fullName evidence="2 8">Shikimate dehydrogenase (NADP(+))</fullName>
        <shortName evidence="8">SDH</shortName>
        <ecNumber evidence="2 8">1.1.1.25</ecNumber>
    </recommendedName>
</protein>
<feature type="domain" description="SDH C-terminal" evidence="11">
    <location>
        <begin position="261"/>
        <end position="290"/>
    </location>
</feature>
<feature type="domain" description="Quinate/shikimate 5-dehydrogenase/glutamyl-tRNA reductase" evidence="9">
    <location>
        <begin position="144"/>
        <end position="213"/>
    </location>
</feature>
<keyword evidence="3 8" id="KW-0028">Amino-acid biosynthesis</keyword>
<feature type="binding site" evidence="8">
    <location>
        <position position="268"/>
    </location>
    <ligand>
        <name>shikimate</name>
        <dbReference type="ChEBI" id="CHEBI:36208"/>
    </ligand>
</feature>
<sequence>MTEANDNMPLTALGGLPLLSGQARVAAVIGWPISHSRSPRLHGYWLREYAIDGAYVPLAVPPEAVEQALRALPALGFVGANVTLPHKEAAARVCETLTDRARRIGAVNTLVVRDGVLHGDNTDGYGFIENLRQQVPNWRAANGPAFVLGSGGSARAVCAALLEAGAREVRLLNRTLSRAEAIAEALGPAIRCAPLSECSRAMADAALLVNTTSLGMTGQPPLDLDLEPLPNDAVVTDLVYAPLETTLLAMARDRGNPVVDGLGMLLHQARPGFKAWFGQDPEVTDTLRQVVLND</sequence>
<dbReference type="Pfam" id="PF08501">
    <property type="entry name" value="Shikimate_dh_N"/>
    <property type="match status" value="1"/>
</dbReference>
<dbReference type="InterPro" id="IPR022893">
    <property type="entry name" value="Shikimate_DH_fam"/>
</dbReference>
<dbReference type="Pfam" id="PF01488">
    <property type="entry name" value="Shikimate_DH"/>
    <property type="match status" value="1"/>
</dbReference>
<evidence type="ECO:0000256" key="1">
    <source>
        <dbReference type="ARBA" id="ARBA00004871"/>
    </source>
</evidence>
<dbReference type="InterPro" id="IPR036291">
    <property type="entry name" value="NAD(P)-bd_dom_sf"/>
</dbReference>
<comment type="subunit">
    <text evidence="8">Homodimer.</text>
</comment>
<dbReference type="SUPFAM" id="SSF53223">
    <property type="entry name" value="Aminoacid dehydrogenase-like, N-terminal domain"/>
    <property type="match status" value="1"/>
</dbReference>
<dbReference type="InterPro" id="IPR011342">
    <property type="entry name" value="Shikimate_DH"/>
</dbReference>
<accession>A0A1G7CGF8</accession>
<dbReference type="GO" id="GO:0009423">
    <property type="term" value="P:chorismate biosynthetic process"/>
    <property type="evidence" value="ECO:0007669"/>
    <property type="project" value="UniProtKB-UniRule"/>
</dbReference>
<evidence type="ECO:0000313" key="13">
    <source>
        <dbReference type="Proteomes" id="UP000199412"/>
    </source>
</evidence>
<dbReference type="InterPro" id="IPR006151">
    <property type="entry name" value="Shikm_DH/Glu-tRNA_Rdtase"/>
</dbReference>
<feature type="domain" description="Shikimate dehydrogenase substrate binding N-terminal" evidence="10">
    <location>
        <begin position="28"/>
        <end position="110"/>
    </location>
</feature>
<dbReference type="GO" id="GO:0004764">
    <property type="term" value="F:shikimate 3-dehydrogenase (NADP+) activity"/>
    <property type="evidence" value="ECO:0007669"/>
    <property type="project" value="UniProtKB-UniRule"/>
</dbReference>
<dbReference type="Proteomes" id="UP000199412">
    <property type="component" value="Unassembled WGS sequence"/>
</dbReference>
<dbReference type="EC" id="1.1.1.25" evidence="2 8"/>
<dbReference type="Pfam" id="PF18317">
    <property type="entry name" value="SDH_C"/>
    <property type="match status" value="1"/>
</dbReference>
<dbReference type="GO" id="GO:0008652">
    <property type="term" value="P:amino acid biosynthetic process"/>
    <property type="evidence" value="ECO:0007669"/>
    <property type="project" value="UniProtKB-KW"/>
</dbReference>
<dbReference type="GO" id="GO:0009073">
    <property type="term" value="P:aromatic amino acid family biosynthetic process"/>
    <property type="evidence" value="ECO:0007669"/>
    <property type="project" value="UniProtKB-KW"/>
</dbReference>
<evidence type="ECO:0000256" key="6">
    <source>
        <dbReference type="ARBA" id="ARBA00023141"/>
    </source>
</evidence>
<evidence type="ECO:0000256" key="8">
    <source>
        <dbReference type="HAMAP-Rule" id="MF_00222"/>
    </source>
</evidence>
<dbReference type="HAMAP" id="MF_00222">
    <property type="entry name" value="Shikimate_DH_AroE"/>
    <property type="match status" value="1"/>
</dbReference>
<dbReference type="NCBIfam" id="TIGR00507">
    <property type="entry name" value="aroE"/>
    <property type="match status" value="1"/>
</dbReference>
<keyword evidence="4 8" id="KW-0521">NADP</keyword>
<reference evidence="12 13" key="1">
    <citation type="submission" date="2016-10" db="EMBL/GenBank/DDBJ databases">
        <authorList>
            <person name="de Groot N.N."/>
        </authorList>
    </citation>
    <scope>NUCLEOTIDE SEQUENCE [LARGE SCALE GENOMIC DNA]</scope>
    <source>
        <strain evidence="12 13">ATCC 700224</strain>
    </source>
</reference>
<dbReference type="CDD" id="cd01065">
    <property type="entry name" value="NAD_bind_Shikimate_DH"/>
    <property type="match status" value="1"/>
</dbReference>
<organism evidence="12 13">
    <name type="scientific">Rhodospira trueperi</name>
    <dbReference type="NCBI Taxonomy" id="69960"/>
    <lineage>
        <taxon>Bacteria</taxon>
        <taxon>Pseudomonadati</taxon>
        <taxon>Pseudomonadota</taxon>
        <taxon>Alphaproteobacteria</taxon>
        <taxon>Rhodospirillales</taxon>
        <taxon>Rhodospirillaceae</taxon>
        <taxon>Rhodospira</taxon>
    </lineage>
</organism>